<keyword evidence="2" id="KW-1185">Reference proteome</keyword>
<dbReference type="EMBL" id="CP025611">
    <property type="protein sequence ID" value="AUN31242.1"/>
    <property type="molecule type" value="Genomic_DNA"/>
</dbReference>
<name>A0A2K9NE27_9PROT</name>
<evidence type="ECO:0000313" key="1">
    <source>
        <dbReference type="EMBL" id="AUN31242.1"/>
    </source>
</evidence>
<dbReference type="Proteomes" id="UP000234752">
    <property type="component" value="Chromosome eg_1"/>
</dbReference>
<protein>
    <submittedName>
        <fullName evidence="1">Uncharacterized protein</fullName>
    </submittedName>
</protein>
<dbReference type="KEGG" id="ncb:C0V82_14120"/>
<evidence type="ECO:0000313" key="2">
    <source>
        <dbReference type="Proteomes" id="UP000234752"/>
    </source>
</evidence>
<dbReference type="AlphaFoldDB" id="A0A2K9NE27"/>
<accession>A0A2K9NE27</accession>
<sequence>MATRLPPATAGSPVIVLPYHFASVTADATAAVKIKLPFEADIAGFSVAARASSGTSPTLDINLKAGVSSLLTAPVSVSTSTVTEAAIATKRVADETILTIDFDIGGTSTPTFLDVDILLTLVRI</sequence>
<gene>
    <name evidence="1" type="ORF">C0V82_14120</name>
</gene>
<proteinExistence type="predicted"/>
<dbReference type="RefSeq" id="WP_102112849.1">
    <property type="nucleotide sequence ID" value="NZ_BMGN01000005.1"/>
</dbReference>
<reference evidence="1 2" key="1">
    <citation type="submission" date="2017-12" db="EMBL/GenBank/DDBJ databases">
        <title>Genomes of bacteria within cyanobacterial aggregates.</title>
        <authorList>
            <person name="Cai H."/>
        </authorList>
    </citation>
    <scope>NUCLEOTIDE SEQUENCE [LARGE SCALE GENOMIC DNA]</scope>
    <source>
        <strain evidence="1 2">TH16</strain>
    </source>
</reference>
<dbReference type="OrthoDB" id="7373397at2"/>
<organism evidence="1 2">
    <name type="scientific">Niveispirillum cyanobacteriorum</name>
    <dbReference type="NCBI Taxonomy" id="1612173"/>
    <lineage>
        <taxon>Bacteria</taxon>
        <taxon>Pseudomonadati</taxon>
        <taxon>Pseudomonadota</taxon>
        <taxon>Alphaproteobacteria</taxon>
        <taxon>Rhodospirillales</taxon>
        <taxon>Azospirillaceae</taxon>
        <taxon>Niveispirillum</taxon>
    </lineage>
</organism>